<feature type="transmembrane region" description="Helical" evidence="2">
    <location>
        <begin position="90"/>
        <end position="109"/>
    </location>
</feature>
<evidence type="ECO:0000313" key="3">
    <source>
        <dbReference type="EMBL" id="SFQ32474.1"/>
    </source>
</evidence>
<evidence type="ECO:0000256" key="2">
    <source>
        <dbReference type="SAM" id="Phobius"/>
    </source>
</evidence>
<feature type="compositionally biased region" description="Basic and acidic residues" evidence="1">
    <location>
        <begin position="28"/>
        <end position="41"/>
    </location>
</feature>
<sequence>MDTTHGLPPKPDPRTGEPRPPRAPLSGDHAEPRQPYRERKVLQPPAGEGPALEWHYGDRRMQRWMAGIIFGGLCIIATFKRGGLAWMAEWDIWVVFMGLAAVGYIVPLGHKISAGADWLNCRGGFVKTYELTEIKVTPGGGGDPHIELFDQHGGSADTGMNLIQANQALWDLVYNGIRHSVANGATTNRLARKWLRLDDPWPPRARSDRIGGPDT</sequence>
<keyword evidence="2" id="KW-1133">Transmembrane helix</keyword>
<keyword evidence="2" id="KW-0812">Transmembrane</keyword>
<dbReference type="AlphaFoldDB" id="A0A1I5XKL7"/>
<dbReference type="RefSeq" id="WP_208325862.1">
    <property type="nucleotide sequence ID" value="NZ_FOWW01000006.1"/>
</dbReference>
<proteinExistence type="predicted"/>
<dbReference type="STRING" id="587909.SAMN05421810_106130"/>
<protein>
    <submittedName>
        <fullName evidence="3">Uncharacterized protein</fullName>
    </submittedName>
</protein>
<gene>
    <name evidence="3" type="ORF">SAMN05421810_106130</name>
</gene>
<keyword evidence="2" id="KW-0472">Membrane</keyword>
<evidence type="ECO:0000313" key="4">
    <source>
        <dbReference type="Proteomes" id="UP000198727"/>
    </source>
</evidence>
<dbReference type="EMBL" id="FOWW01000006">
    <property type="protein sequence ID" value="SFQ32474.1"/>
    <property type="molecule type" value="Genomic_DNA"/>
</dbReference>
<accession>A0A1I5XKL7</accession>
<dbReference type="Proteomes" id="UP000198727">
    <property type="component" value="Unassembled WGS sequence"/>
</dbReference>
<name>A0A1I5XKL7_9PSEU</name>
<feature type="compositionally biased region" description="Basic and acidic residues" evidence="1">
    <location>
        <begin position="11"/>
        <end position="20"/>
    </location>
</feature>
<keyword evidence="4" id="KW-1185">Reference proteome</keyword>
<reference evidence="4" key="1">
    <citation type="submission" date="2016-10" db="EMBL/GenBank/DDBJ databases">
        <authorList>
            <person name="Varghese N."/>
            <person name="Submissions S."/>
        </authorList>
    </citation>
    <scope>NUCLEOTIDE SEQUENCE [LARGE SCALE GENOMIC DNA]</scope>
    <source>
        <strain evidence="4">CGMCC 4.5579</strain>
    </source>
</reference>
<organism evidence="3 4">
    <name type="scientific">Amycolatopsis arida</name>
    <dbReference type="NCBI Taxonomy" id="587909"/>
    <lineage>
        <taxon>Bacteria</taxon>
        <taxon>Bacillati</taxon>
        <taxon>Actinomycetota</taxon>
        <taxon>Actinomycetes</taxon>
        <taxon>Pseudonocardiales</taxon>
        <taxon>Pseudonocardiaceae</taxon>
        <taxon>Amycolatopsis</taxon>
    </lineage>
</organism>
<evidence type="ECO:0000256" key="1">
    <source>
        <dbReference type="SAM" id="MobiDB-lite"/>
    </source>
</evidence>
<feature type="transmembrane region" description="Helical" evidence="2">
    <location>
        <begin position="64"/>
        <end position="84"/>
    </location>
</feature>
<feature type="region of interest" description="Disordered" evidence="1">
    <location>
        <begin position="1"/>
        <end position="46"/>
    </location>
</feature>